<reference evidence="3" key="1">
    <citation type="journal article" date="2019" name="Int. J. Syst. Evol. Microbiol.">
        <title>The Global Catalogue of Microorganisms (GCM) 10K type strain sequencing project: providing services to taxonomists for standard genome sequencing and annotation.</title>
        <authorList>
            <consortium name="The Broad Institute Genomics Platform"/>
            <consortium name="The Broad Institute Genome Sequencing Center for Infectious Disease"/>
            <person name="Wu L."/>
            <person name="Ma J."/>
        </authorList>
    </citation>
    <scope>NUCLEOTIDE SEQUENCE [LARGE SCALE GENOMIC DNA]</scope>
    <source>
        <strain evidence="3">JCM 17666</strain>
    </source>
</reference>
<feature type="domain" description="Acyclic terpene utilisation N-terminal" evidence="1">
    <location>
        <begin position="75"/>
        <end position="236"/>
    </location>
</feature>
<evidence type="ECO:0000313" key="2">
    <source>
        <dbReference type="EMBL" id="GAA4328630.1"/>
    </source>
</evidence>
<organism evidence="2 3">
    <name type="scientific">Pigmentiphaga soli</name>
    <dbReference type="NCBI Taxonomy" id="1007095"/>
    <lineage>
        <taxon>Bacteria</taxon>
        <taxon>Pseudomonadati</taxon>
        <taxon>Pseudomonadota</taxon>
        <taxon>Betaproteobacteria</taxon>
        <taxon>Burkholderiales</taxon>
        <taxon>Alcaligenaceae</taxon>
        <taxon>Pigmentiphaga</taxon>
    </lineage>
</organism>
<dbReference type="Proteomes" id="UP001501671">
    <property type="component" value="Unassembled WGS sequence"/>
</dbReference>
<dbReference type="InterPro" id="IPR010839">
    <property type="entry name" value="AtuA_N"/>
</dbReference>
<evidence type="ECO:0000259" key="1">
    <source>
        <dbReference type="Pfam" id="PF07287"/>
    </source>
</evidence>
<sequence>MRPATGRIDNDMRAFLGALVLEEDDMDEIRFIAATGSLGSGVAEDWLTMALAHKPHFIAADAGTTDAGAFFLGSGKTAYTRSALKRDLEIVLQAAQKVKVPVLIGSSGTAGADVHVELMLELAGEIAAEHAMRLKVATIFSEQDKDYLTRLHGEERIRALYAAPEIDSGTFRRSTRVVGMMGVEPLQEALKENVDLILAGRCSDPALYAAMPIMLGFPEGLAWHAGKVAECGTQACTQPGRGVLCGTVRRDEFIIRACADSPCTPQSIAAHSLYENGDPYLHKEASGMLDLSQAQYFEAENQGVRVTGSLFAPAEQYTVKLEGAALAGYQSIVIGGVRDPYIIRQLDDWLGKIEQSTHASVAQLLGDQLKPGDYSLTFHIYGRNAIMGKLEPVAAVPPHEVGIVLEATAPTQEFATAIAKFARQPLLHQTIPEWRGSITGFACLHNPAEIERGPVWRFNLNHVAVPRTKAEMFRTRIQQVGATA</sequence>
<evidence type="ECO:0000313" key="3">
    <source>
        <dbReference type="Proteomes" id="UP001501671"/>
    </source>
</evidence>
<dbReference type="Pfam" id="PF07287">
    <property type="entry name" value="AtuA"/>
    <property type="match status" value="1"/>
</dbReference>
<keyword evidence="3" id="KW-1185">Reference proteome</keyword>
<protein>
    <submittedName>
        <fullName evidence="2">Acyclic terpene utilization AtuA family protein</fullName>
    </submittedName>
</protein>
<proteinExistence type="predicted"/>
<comment type="caution">
    <text evidence="2">The sequence shown here is derived from an EMBL/GenBank/DDBJ whole genome shotgun (WGS) entry which is preliminary data.</text>
</comment>
<dbReference type="EMBL" id="BAABFO010000005">
    <property type="protein sequence ID" value="GAA4328630.1"/>
    <property type="molecule type" value="Genomic_DNA"/>
</dbReference>
<accession>A0ABP8GQQ4</accession>
<gene>
    <name evidence="2" type="ORF">GCM10023144_14610</name>
</gene>
<name>A0ABP8GQQ4_9BURK</name>